<dbReference type="Gene3D" id="3.60.21.10">
    <property type="match status" value="1"/>
</dbReference>
<organism evidence="3 4">
    <name type="scientific">Ereboglobus luteus</name>
    <dbReference type="NCBI Taxonomy" id="1796921"/>
    <lineage>
        <taxon>Bacteria</taxon>
        <taxon>Pseudomonadati</taxon>
        <taxon>Verrucomicrobiota</taxon>
        <taxon>Opitutia</taxon>
        <taxon>Opitutales</taxon>
        <taxon>Opitutaceae</taxon>
        <taxon>Ereboglobus</taxon>
    </lineage>
</organism>
<dbReference type="RefSeq" id="WP_108825492.1">
    <property type="nucleotide sequence ID" value="NZ_CP023004.1"/>
</dbReference>
<dbReference type="GO" id="GO:0016787">
    <property type="term" value="F:hydrolase activity"/>
    <property type="evidence" value="ECO:0007669"/>
    <property type="project" value="InterPro"/>
</dbReference>
<feature type="domain" description="Calcineurin-like phosphoesterase" evidence="2">
    <location>
        <begin position="303"/>
        <end position="503"/>
    </location>
</feature>
<feature type="signal peptide" evidence="1">
    <location>
        <begin position="1"/>
        <end position="28"/>
    </location>
</feature>
<dbReference type="InterPro" id="IPR004843">
    <property type="entry name" value="Calcineurin-like_PHP"/>
</dbReference>
<dbReference type="PANTHER" id="PTHR43143">
    <property type="entry name" value="METALLOPHOSPHOESTERASE, CALCINEURIN SUPERFAMILY"/>
    <property type="match status" value="1"/>
</dbReference>
<dbReference type="OrthoDB" id="200273at2"/>
<evidence type="ECO:0000313" key="3">
    <source>
        <dbReference type="EMBL" id="AWI09679.1"/>
    </source>
</evidence>
<proteinExistence type="predicted"/>
<keyword evidence="4" id="KW-1185">Reference proteome</keyword>
<dbReference type="InterPro" id="IPR051918">
    <property type="entry name" value="STPP_CPPED1"/>
</dbReference>
<evidence type="ECO:0000313" key="4">
    <source>
        <dbReference type="Proteomes" id="UP000244896"/>
    </source>
</evidence>
<keyword evidence="1" id="KW-0732">Signal</keyword>
<dbReference type="PANTHER" id="PTHR43143:SF5">
    <property type="entry name" value="SECRETED PROTEIN"/>
    <property type="match status" value="1"/>
</dbReference>
<gene>
    <name evidence="3" type="ORF">CKA38_10835</name>
</gene>
<name>A0A2U8E444_9BACT</name>
<dbReference type="EMBL" id="CP023004">
    <property type="protein sequence ID" value="AWI09679.1"/>
    <property type="molecule type" value="Genomic_DNA"/>
</dbReference>
<sequence length="634" mass="70008">MKQYGFPGSLRFYAAAAACAFLFSSAHAGSNLDDKTLTFQNGLAGYAGALEVGIDQNEPGVLGAKSNNLWIERHESKGEQLKAKQALVRFDNIFGSGASQIPHGAKISKATLRLNVGSKKDAITYHRIFLSRMLVPWGKDAAWKYKTWGDDGIQYDGREAVADPDALFVPNLNNTAYEIDVTESLRAWAGGQPNNGWVLYSTRTHHVPAAFITSRVDRRELRPLLRVTYDANPSNIAPVATNLSSTFANATTATLSLRVTDPNKDALSVAFYGRKQAVAADDFQIILLPDTQYYTNERLGGKSKMFDAQTEWIARNARARNIVGVLHLGDITDHGDIHEDQWKLARRALYKLEDPKLSGLPEGVPYCLAVGNHDQRYPGPDGKINRDGPAKLFNKYFGVNHFKGKSYYGGNYGDNNNNHFTLFESGGTKLVVIGLEFGRLRNDPGILKWAGDVLTKHADRHAIVITHATLFPGIPGEFQEDGEAVYAALKTHKNLMLIVGGHTTGEGHRTDTYNGFVTHSIVQDFQFDENGGSGFLGVLTFSPRTNEIRVATYSPYTDKSRTDSAAQYTLAYDFGAKIEPFKKLATVKTASDAEAKYKWKGRAANSVYEWYAEISDSRKTTRTELQSFIHAPAK</sequence>
<dbReference type="InterPro" id="IPR029052">
    <property type="entry name" value="Metallo-depent_PP-like"/>
</dbReference>
<feature type="chain" id="PRO_5015891971" description="Calcineurin-like phosphoesterase domain-containing protein" evidence="1">
    <location>
        <begin position="29"/>
        <end position="634"/>
    </location>
</feature>
<evidence type="ECO:0000259" key="2">
    <source>
        <dbReference type="Pfam" id="PF00149"/>
    </source>
</evidence>
<dbReference type="AlphaFoldDB" id="A0A2U8E444"/>
<dbReference type="Pfam" id="PF00149">
    <property type="entry name" value="Metallophos"/>
    <property type="match status" value="1"/>
</dbReference>
<dbReference type="Proteomes" id="UP000244896">
    <property type="component" value="Chromosome"/>
</dbReference>
<accession>A0A2U8E444</accession>
<protein>
    <recommendedName>
        <fullName evidence="2">Calcineurin-like phosphoesterase domain-containing protein</fullName>
    </recommendedName>
</protein>
<evidence type="ECO:0000256" key="1">
    <source>
        <dbReference type="SAM" id="SignalP"/>
    </source>
</evidence>
<dbReference type="NCBIfam" id="NF033679">
    <property type="entry name" value="DNRLRE_dom"/>
    <property type="match status" value="1"/>
</dbReference>
<dbReference type="SUPFAM" id="SSF56300">
    <property type="entry name" value="Metallo-dependent phosphatases"/>
    <property type="match status" value="1"/>
</dbReference>
<dbReference type="KEGG" id="elut:CKA38_10835"/>
<reference evidence="3 4" key="1">
    <citation type="journal article" date="2018" name="Syst. Appl. Microbiol.">
        <title>Ereboglobus luteus gen. nov. sp. nov. from cockroach guts, and new insights into the oxygen relationship of the genera Opitutus and Didymococcus (Verrucomicrobia: Opitutaceae).</title>
        <authorList>
            <person name="Tegtmeier D."/>
            <person name="Belitz A."/>
            <person name="Radek R."/>
            <person name="Heimerl T."/>
            <person name="Brune A."/>
        </authorList>
    </citation>
    <scope>NUCLEOTIDE SEQUENCE [LARGE SCALE GENOMIC DNA]</scope>
    <source>
        <strain evidence="3 4">Ho45</strain>
    </source>
</reference>